<reference evidence="3" key="1">
    <citation type="submission" date="2020-10" db="EMBL/GenBank/DDBJ databases">
        <authorList>
            <person name="Kikuchi T."/>
        </authorList>
    </citation>
    <scope>NUCLEOTIDE SEQUENCE</scope>
    <source>
        <strain evidence="3">NKZ352</strain>
    </source>
</reference>
<protein>
    <recommendedName>
        <fullName evidence="5">Secreted protein</fullName>
    </recommendedName>
</protein>
<feature type="compositionally biased region" description="Basic and acidic residues" evidence="1">
    <location>
        <begin position="44"/>
        <end position="53"/>
    </location>
</feature>
<proteinExistence type="predicted"/>
<evidence type="ECO:0008006" key="5">
    <source>
        <dbReference type="Google" id="ProtNLM"/>
    </source>
</evidence>
<feature type="chain" id="PRO_5035926949" description="Secreted protein" evidence="2">
    <location>
        <begin position="18"/>
        <end position="88"/>
    </location>
</feature>
<gene>
    <name evidence="3" type="ORF">CAUJ_LOCUS6956</name>
</gene>
<evidence type="ECO:0000256" key="2">
    <source>
        <dbReference type="SAM" id="SignalP"/>
    </source>
</evidence>
<accession>A0A8S1H6Q4</accession>
<feature type="region of interest" description="Disordered" evidence="1">
    <location>
        <begin position="44"/>
        <end position="68"/>
    </location>
</feature>
<dbReference type="EMBL" id="CAJGYM010000019">
    <property type="protein sequence ID" value="CAD6191037.1"/>
    <property type="molecule type" value="Genomic_DNA"/>
</dbReference>
<sequence length="88" mass="10046">MLLGLLLQNLYLFPTSGIFLFFKPPAKTAHQLDNPVYRINLLKKGESGTDRRNSSISHDLNTNQRKKGRKLRVAIGIKKNTIHPDDFN</sequence>
<keyword evidence="4" id="KW-1185">Reference proteome</keyword>
<dbReference type="AlphaFoldDB" id="A0A8S1H6Q4"/>
<feature type="signal peptide" evidence="2">
    <location>
        <begin position="1"/>
        <end position="17"/>
    </location>
</feature>
<feature type="compositionally biased region" description="Polar residues" evidence="1">
    <location>
        <begin position="54"/>
        <end position="63"/>
    </location>
</feature>
<comment type="caution">
    <text evidence="3">The sequence shown here is derived from an EMBL/GenBank/DDBJ whole genome shotgun (WGS) entry which is preliminary data.</text>
</comment>
<evidence type="ECO:0000313" key="4">
    <source>
        <dbReference type="Proteomes" id="UP000835052"/>
    </source>
</evidence>
<name>A0A8S1H6Q4_9PELO</name>
<organism evidence="3 4">
    <name type="scientific">Caenorhabditis auriculariae</name>
    <dbReference type="NCBI Taxonomy" id="2777116"/>
    <lineage>
        <taxon>Eukaryota</taxon>
        <taxon>Metazoa</taxon>
        <taxon>Ecdysozoa</taxon>
        <taxon>Nematoda</taxon>
        <taxon>Chromadorea</taxon>
        <taxon>Rhabditida</taxon>
        <taxon>Rhabditina</taxon>
        <taxon>Rhabditomorpha</taxon>
        <taxon>Rhabditoidea</taxon>
        <taxon>Rhabditidae</taxon>
        <taxon>Peloderinae</taxon>
        <taxon>Caenorhabditis</taxon>
    </lineage>
</organism>
<evidence type="ECO:0000256" key="1">
    <source>
        <dbReference type="SAM" id="MobiDB-lite"/>
    </source>
</evidence>
<keyword evidence="2" id="KW-0732">Signal</keyword>
<dbReference type="Proteomes" id="UP000835052">
    <property type="component" value="Unassembled WGS sequence"/>
</dbReference>
<evidence type="ECO:0000313" key="3">
    <source>
        <dbReference type="EMBL" id="CAD6191037.1"/>
    </source>
</evidence>